<protein>
    <submittedName>
        <fullName evidence="2">PleD-related protein</fullName>
    </submittedName>
</protein>
<dbReference type="GO" id="GO:0043709">
    <property type="term" value="P:cell adhesion involved in single-species biofilm formation"/>
    <property type="evidence" value="ECO:0007669"/>
    <property type="project" value="TreeGrafter"/>
</dbReference>
<dbReference type="eggNOG" id="COG2199">
    <property type="taxonomic scope" value="Bacteria"/>
</dbReference>
<dbReference type="Proteomes" id="UP000002453">
    <property type="component" value="Chromosome"/>
</dbReference>
<dbReference type="Gene3D" id="3.30.70.270">
    <property type="match status" value="1"/>
</dbReference>
<dbReference type="PANTHER" id="PTHR45138:SF23">
    <property type="entry name" value="SIGNALING PROTEIN"/>
    <property type="match status" value="1"/>
</dbReference>
<dbReference type="OrthoDB" id="45260at2"/>
<keyword evidence="3" id="KW-1185">Reference proteome</keyword>
<gene>
    <name evidence="2" type="ordered locus">THA_142</name>
</gene>
<dbReference type="GO" id="GO:1902201">
    <property type="term" value="P:negative regulation of bacterial-type flagellum-dependent cell motility"/>
    <property type="evidence" value="ECO:0007669"/>
    <property type="project" value="TreeGrafter"/>
</dbReference>
<dbReference type="SUPFAM" id="SSF55073">
    <property type="entry name" value="Nucleotide cyclase"/>
    <property type="match status" value="1"/>
</dbReference>
<feature type="domain" description="GGDEF" evidence="1">
    <location>
        <begin position="156"/>
        <end position="270"/>
    </location>
</feature>
<dbReference type="InterPro" id="IPR000160">
    <property type="entry name" value="GGDEF_dom"/>
</dbReference>
<dbReference type="GO" id="GO:0052621">
    <property type="term" value="F:diguanylate cyclase activity"/>
    <property type="evidence" value="ECO:0007669"/>
    <property type="project" value="TreeGrafter"/>
</dbReference>
<dbReference type="STRING" id="484019.THA_142"/>
<reference evidence="2 3" key="1">
    <citation type="journal article" date="2009" name="J. Bacteriol.">
        <title>The genome of Thermosipho africanus TCF52B: lateral genetic connections to the Firmicutes and Archaea.</title>
        <authorList>
            <person name="Nesboe C.L."/>
            <person name="Bapteste E."/>
            <person name="Curtis B."/>
            <person name="Dahle H."/>
            <person name="Lopez P."/>
            <person name="Macleod D."/>
            <person name="Dlutek M."/>
            <person name="Bowman S."/>
            <person name="Zhaxybayeva O."/>
            <person name="Birkeland N.-K."/>
            <person name="Doolittle W.F."/>
        </authorList>
    </citation>
    <scope>NUCLEOTIDE SEQUENCE [LARGE SCALE GENOMIC DNA]</scope>
    <source>
        <strain evidence="2 3">TCF52B</strain>
    </source>
</reference>
<dbReference type="CDD" id="cd01949">
    <property type="entry name" value="GGDEF"/>
    <property type="match status" value="1"/>
</dbReference>
<proteinExistence type="predicted"/>
<dbReference type="KEGG" id="taf:THA_142"/>
<organism evidence="2 3">
    <name type="scientific">Thermosipho africanus (strain TCF52B)</name>
    <dbReference type="NCBI Taxonomy" id="484019"/>
    <lineage>
        <taxon>Bacteria</taxon>
        <taxon>Thermotogati</taxon>
        <taxon>Thermotogota</taxon>
        <taxon>Thermotogae</taxon>
        <taxon>Thermotogales</taxon>
        <taxon>Fervidobacteriaceae</taxon>
        <taxon>Thermosipho</taxon>
    </lineage>
</organism>
<dbReference type="InterPro" id="IPR050469">
    <property type="entry name" value="Diguanylate_Cyclase"/>
</dbReference>
<dbReference type="AlphaFoldDB" id="B7IEY6"/>
<dbReference type="InterPro" id="IPR043128">
    <property type="entry name" value="Rev_trsase/Diguanyl_cyclase"/>
</dbReference>
<dbReference type="SMART" id="SM00267">
    <property type="entry name" value="GGDEF"/>
    <property type="match status" value="1"/>
</dbReference>
<dbReference type="EMBL" id="CP001185">
    <property type="protein sequence ID" value="ACJ74650.1"/>
    <property type="molecule type" value="Genomic_DNA"/>
</dbReference>
<dbReference type="RefSeq" id="WP_012579371.1">
    <property type="nucleotide sequence ID" value="NC_011653.1"/>
</dbReference>
<evidence type="ECO:0000313" key="2">
    <source>
        <dbReference type="EMBL" id="ACJ74650.1"/>
    </source>
</evidence>
<dbReference type="GO" id="GO:0005886">
    <property type="term" value="C:plasma membrane"/>
    <property type="evidence" value="ECO:0007669"/>
    <property type="project" value="TreeGrafter"/>
</dbReference>
<accession>B7IEY6</accession>
<dbReference type="NCBIfam" id="TIGR00254">
    <property type="entry name" value="GGDEF"/>
    <property type="match status" value="1"/>
</dbReference>
<sequence length="270" mass="31456">MEKISDVIFEASDTLKEKALFPLFSISVIDIIGTIEKKEFFYKMARTLFNIIPSVNAVEIFDSDKLIASFGTISGKNKDYKLDNIIFRLYYNKISQFEESLLKYILTIAEIHYRNVKKFEEVKENSLYDELTGALTRKAGIEILQKKFYEIKRTNKKASIVFIDIDGLKETNDRLGHFAGDKLLREFVLVIKELIRKGDFIIRWGGDEFVLFLNTMDAKCVINRLESLIKTKFSWGISIIPEGFNDILEAIEYADKLMYKQKFLKKMKNN</sequence>
<dbReference type="PROSITE" id="PS50887">
    <property type="entry name" value="GGDEF"/>
    <property type="match status" value="1"/>
</dbReference>
<dbReference type="PANTHER" id="PTHR45138">
    <property type="entry name" value="REGULATORY COMPONENTS OF SENSORY TRANSDUCTION SYSTEM"/>
    <property type="match status" value="1"/>
</dbReference>
<dbReference type="InterPro" id="IPR029787">
    <property type="entry name" value="Nucleotide_cyclase"/>
</dbReference>
<dbReference type="HOGENOM" id="CLU_1030283_0_0_0"/>
<evidence type="ECO:0000259" key="1">
    <source>
        <dbReference type="PROSITE" id="PS50887"/>
    </source>
</evidence>
<name>B7IEY6_THEAB</name>
<evidence type="ECO:0000313" key="3">
    <source>
        <dbReference type="Proteomes" id="UP000002453"/>
    </source>
</evidence>
<dbReference type="Pfam" id="PF00990">
    <property type="entry name" value="GGDEF"/>
    <property type="match status" value="1"/>
</dbReference>